<evidence type="ECO:0000256" key="6">
    <source>
        <dbReference type="ARBA" id="ARBA00022833"/>
    </source>
</evidence>
<keyword evidence="6" id="KW-0862">Zinc</keyword>
<comment type="catalytic activity">
    <reaction evidence="7">
        <text>adenosine + H2O + H(+) = inosine + NH4(+)</text>
        <dbReference type="Rhea" id="RHEA:24408"/>
        <dbReference type="ChEBI" id="CHEBI:15377"/>
        <dbReference type="ChEBI" id="CHEBI:15378"/>
        <dbReference type="ChEBI" id="CHEBI:16335"/>
        <dbReference type="ChEBI" id="CHEBI:17596"/>
        <dbReference type="ChEBI" id="CHEBI:28938"/>
        <dbReference type="EC" id="3.5.4.4"/>
    </reaction>
    <physiologicalReaction direction="left-to-right" evidence="7">
        <dbReference type="Rhea" id="RHEA:24409"/>
    </physiologicalReaction>
</comment>
<evidence type="ECO:0000256" key="1">
    <source>
        <dbReference type="ARBA" id="ARBA00000553"/>
    </source>
</evidence>
<dbReference type="InterPro" id="IPR038371">
    <property type="entry name" value="Cu_polyphenol_OxRdtase_sf"/>
</dbReference>
<accession>A0A6J6FB93</accession>
<dbReference type="GO" id="GO:0016787">
    <property type="term" value="F:hydrolase activity"/>
    <property type="evidence" value="ECO:0007669"/>
    <property type="project" value="UniProtKB-KW"/>
</dbReference>
<comment type="similarity">
    <text evidence="2">Belongs to the purine nucleoside phosphorylase YfiH/LACC1 family.</text>
</comment>
<dbReference type="PANTHER" id="PTHR30616">
    <property type="entry name" value="UNCHARACTERIZED PROTEIN YFIH"/>
    <property type="match status" value="1"/>
</dbReference>
<keyword evidence="4" id="KW-0479">Metal-binding</keyword>
<proteinExistence type="inferred from homology"/>
<sequence length="171" mass="18047">MNQVHGDVVATIGSEIVAAPTADALITQSAGIGLAVMVADCIPLLLSNARAVTAVHVGRKGLMNEVAMSAIQAMRSIDSSEITAVVGPSICGQCYEVSEDIYKEVSTRFPLAASTTSDGSFALNLSRALIEQLQKSDVRVVDEGRCTVEDSALYSYRRDGVTGRQVGVVWL</sequence>
<dbReference type="InterPro" id="IPR011324">
    <property type="entry name" value="Cytotoxic_necrot_fac-like_cat"/>
</dbReference>
<protein>
    <submittedName>
        <fullName evidence="10">Unannotated protein</fullName>
    </submittedName>
</protein>
<dbReference type="AlphaFoldDB" id="A0A6J6FB93"/>
<evidence type="ECO:0000256" key="9">
    <source>
        <dbReference type="ARBA" id="ARBA00049893"/>
    </source>
</evidence>
<reference evidence="10" key="1">
    <citation type="submission" date="2020-05" db="EMBL/GenBank/DDBJ databases">
        <authorList>
            <person name="Chiriac C."/>
            <person name="Salcher M."/>
            <person name="Ghai R."/>
            <person name="Kavagutti S V."/>
        </authorList>
    </citation>
    <scope>NUCLEOTIDE SEQUENCE</scope>
</reference>
<comment type="catalytic activity">
    <reaction evidence="1">
        <text>inosine + phosphate = alpha-D-ribose 1-phosphate + hypoxanthine</text>
        <dbReference type="Rhea" id="RHEA:27646"/>
        <dbReference type="ChEBI" id="CHEBI:17368"/>
        <dbReference type="ChEBI" id="CHEBI:17596"/>
        <dbReference type="ChEBI" id="CHEBI:43474"/>
        <dbReference type="ChEBI" id="CHEBI:57720"/>
        <dbReference type="EC" id="2.4.2.1"/>
    </reaction>
    <physiologicalReaction direction="left-to-right" evidence="1">
        <dbReference type="Rhea" id="RHEA:27647"/>
    </physiologicalReaction>
</comment>
<evidence type="ECO:0000313" key="10">
    <source>
        <dbReference type="EMBL" id="CAB4584695.1"/>
    </source>
</evidence>
<evidence type="ECO:0000256" key="8">
    <source>
        <dbReference type="ARBA" id="ARBA00048968"/>
    </source>
</evidence>
<evidence type="ECO:0000256" key="5">
    <source>
        <dbReference type="ARBA" id="ARBA00022801"/>
    </source>
</evidence>
<name>A0A6J6FB93_9ZZZZ</name>
<dbReference type="PANTHER" id="PTHR30616:SF2">
    <property type="entry name" value="PURINE NUCLEOSIDE PHOSPHORYLASE LACC1"/>
    <property type="match status" value="1"/>
</dbReference>
<dbReference type="Pfam" id="PF02578">
    <property type="entry name" value="Cu-oxidase_4"/>
    <property type="match status" value="1"/>
</dbReference>
<keyword evidence="5" id="KW-0378">Hydrolase</keyword>
<comment type="catalytic activity">
    <reaction evidence="8">
        <text>adenosine + phosphate = alpha-D-ribose 1-phosphate + adenine</text>
        <dbReference type="Rhea" id="RHEA:27642"/>
        <dbReference type="ChEBI" id="CHEBI:16335"/>
        <dbReference type="ChEBI" id="CHEBI:16708"/>
        <dbReference type="ChEBI" id="CHEBI:43474"/>
        <dbReference type="ChEBI" id="CHEBI:57720"/>
        <dbReference type="EC" id="2.4.2.1"/>
    </reaction>
    <physiologicalReaction direction="left-to-right" evidence="8">
        <dbReference type="Rhea" id="RHEA:27643"/>
    </physiologicalReaction>
</comment>
<dbReference type="GO" id="GO:0017061">
    <property type="term" value="F:S-methyl-5-thioadenosine phosphorylase activity"/>
    <property type="evidence" value="ECO:0007669"/>
    <property type="project" value="UniProtKB-EC"/>
</dbReference>
<dbReference type="GO" id="GO:0005507">
    <property type="term" value="F:copper ion binding"/>
    <property type="evidence" value="ECO:0007669"/>
    <property type="project" value="TreeGrafter"/>
</dbReference>
<evidence type="ECO:0000256" key="7">
    <source>
        <dbReference type="ARBA" id="ARBA00047989"/>
    </source>
</evidence>
<dbReference type="SUPFAM" id="SSF64438">
    <property type="entry name" value="CNF1/YfiH-like putative cysteine hydrolases"/>
    <property type="match status" value="1"/>
</dbReference>
<dbReference type="Gene3D" id="3.60.140.10">
    <property type="entry name" value="CNF1/YfiH-like putative cysteine hydrolases"/>
    <property type="match status" value="1"/>
</dbReference>
<keyword evidence="3" id="KW-0808">Transferase</keyword>
<dbReference type="CDD" id="cd16833">
    <property type="entry name" value="YfiH"/>
    <property type="match status" value="1"/>
</dbReference>
<evidence type="ECO:0000256" key="2">
    <source>
        <dbReference type="ARBA" id="ARBA00007353"/>
    </source>
</evidence>
<organism evidence="10">
    <name type="scientific">freshwater metagenome</name>
    <dbReference type="NCBI Taxonomy" id="449393"/>
    <lineage>
        <taxon>unclassified sequences</taxon>
        <taxon>metagenomes</taxon>
        <taxon>ecological metagenomes</taxon>
    </lineage>
</organism>
<gene>
    <name evidence="10" type="ORF">UFOPK1755_00746</name>
</gene>
<evidence type="ECO:0000256" key="4">
    <source>
        <dbReference type="ARBA" id="ARBA00022723"/>
    </source>
</evidence>
<dbReference type="EMBL" id="CAEZTX010000074">
    <property type="protein sequence ID" value="CAB4584695.1"/>
    <property type="molecule type" value="Genomic_DNA"/>
</dbReference>
<evidence type="ECO:0000256" key="3">
    <source>
        <dbReference type="ARBA" id="ARBA00022679"/>
    </source>
</evidence>
<comment type="catalytic activity">
    <reaction evidence="9">
        <text>S-methyl-5'-thioadenosine + phosphate = 5-(methylsulfanyl)-alpha-D-ribose 1-phosphate + adenine</text>
        <dbReference type="Rhea" id="RHEA:11852"/>
        <dbReference type="ChEBI" id="CHEBI:16708"/>
        <dbReference type="ChEBI" id="CHEBI:17509"/>
        <dbReference type="ChEBI" id="CHEBI:43474"/>
        <dbReference type="ChEBI" id="CHEBI:58533"/>
        <dbReference type="EC" id="2.4.2.28"/>
    </reaction>
    <physiologicalReaction direction="left-to-right" evidence="9">
        <dbReference type="Rhea" id="RHEA:11853"/>
    </physiologicalReaction>
</comment>
<dbReference type="InterPro" id="IPR003730">
    <property type="entry name" value="Cu_polyphenol_OxRdtase"/>
</dbReference>